<keyword evidence="2 5" id="KW-0378">Hydrolase</keyword>
<proteinExistence type="inferred from homology"/>
<feature type="region of interest" description="Disordered" evidence="6">
    <location>
        <begin position="231"/>
        <end position="261"/>
    </location>
</feature>
<keyword evidence="1 5" id="KW-0540">Nuclease</keyword>
<gene>
    <name evidence="5" type="primary">USB1</name>
    <name evidence="7" type="ORF">B0T22DRAFT_84293</name>
</gene>
<keyword evidence="4 5" id="KW-0539">Nucleus</keyword>
<comment type="subcellular location">
    <subcellularLocation>
        <location evidence="5">Nucleus</location>
    </subcellularLocation>
</comment>
<evidence type="ECO:0000256" key="5">
    <source>
        <dbReference type="HAMAP-Rule" id="MF_03040"/>
    </source>
</evidence>
<evidence type="ECO:0000256" key="4">
    <source>
        <dbReference type="ARBA" id="ARBA00023242"/>
    </source>
</evidence>
<dbReference type="HAMAP" id="MF_03040">
    <property type="entry name" value="USB1"/>
    <property type="match status" value="1"/>
</dbReference>
<dbReference type="GO" id="GO:0005634">
    <property type="term" value="C:nucleus"/>
    <property type="evidence" value="ECO:0007669"/>
    <property type="project" value="UniProtKB-SubCell"/>
</dbReference>
<name>A0AAE0XKV8_9PEZI</name>
<dbReference type="AlphaFoldDB" id="A0AAE0XKV8"/>
<comment type="caution">
    <text evidence="7">The sequence shown here is derived from an EMBL/GenBank/DDBJ whole genome shotgun (WGS) entry which is preliminary data.</text>
</comment>
<dbReference type="Gene3D" id="3.90.1140.10">
    <property type="entry name" value="Cyclic phosphodiesterase"/>
    <property type="match status" value="1"/>
</dbReference>
<evidence type="ECO:0000256" key="1">
    <source>
        <dbReference type="ARBA" id="ARBA00022722"/>
    </source>
</evidence>
<comment type="function">
    <text evidence="5">Phosphodiesterase responsible for the U6 snRNA 3' end processing. Acts as an exoribonuclease (RNase) responsible for trimming the poly(U) tract of the last nucleotides in the pre-U6 snRNA molecule, leading to the formation of mature U6 snRNA.</text>
</comment>
<organism evidence="7 8">
    <name type="scientific">Podospora appendiculata</name>
    <dbReference type="NCBI Taxonomy" id="314037"/>
    <lineage>
        <taxon>Eukaryota</taxon>
        <taxon>Fungi</taxon>
        <taxon>Dikarya</taxon>
        <taxon>Ascomycota</taxon>
        <taxon>Pezizomycotina</taxon>
        <taxon>Sordariomycetes</taxon>
        <taxon>Sordariomycetidae</taxon>
        <taxon>Sordariales</taxon>
        <taxon>Podosporaceae</taxon>
        <taxon>Podospora</taxon>
    </lineage>
</organism>
<dbReference type="GO" id="GO:0034477">
    <property type="term" value="P:U6 snRNA 3'-end processing"/>
    <property type="evidence" value="ECO:0007669"/>
    <property type="project" value="UniProtKB-UniRule"/>
</dbReference>
<evidence type="ECO:0000256" key="3">
    <source>
        <dbReference type="ARBA" id="ARBA00023239"/>
    </source>
</evidence>
<feature type="region of interest" description="Disordered" evidence="6">
    <location>
        <begin position="1"/>
        <end position="43"/>
    </location>
</feature>
<keyword evidence="3" id="KW-0456">Lyase</keyword>
<sequence>MPLVDYGSDSDSDPPPSKKAKPNSPPPAATPAPASAPLPPLPSAFHDLYASTVRTTTADTPSLHQGRTRQTPHIAGHWPSHVYIEWHPPPPTHALLTSLLTSLQSRIASSPNPHHKPNITTFLTSDLGTPLPLHISLSRPLSLPTPTKAAFLSALTEGISTCGLAGPFALTCRGAEWHRTEESGRSFLVLRVRSATGTHASANPELTTLLRQCNRVARQHGQPELYQWAADADADADADAESSSGSGLKGDGERPSRTGSAGDAFHLSIAWTFAKPTEELERLTREVFAGDERAAEDGIQTTVIPVDGIKAKIGNVVTHIPLRQPGRKTANNLLGIS</sequence>
<comment type="similarity">
    <text evidence="5">Belongs to the 2H phosphoesterase superfamily. USB1 family.</text>
</comment>
<reference evidence="7" key="2">
    <citation type="submission" date="2023-06" db="EMBL/GenBank/DDBJ databases">
        <authorList>
            <consortium name="Lawrence Berkeley National Laboratory"/>
            <person name="Haridas S."/>
            <person name="Hensen N."/>
            <person name="Bonometti L."/>
            <person name="Westerberg I."/>
            <person name="Brannstrom I.O."/>
            <person name="Guillou S."/>
            <person name="Cros-Aarteil S."/>
            <person name="Calhoun S."/>
            <person name="Kuo A."/>
            <person name="Mondo S."/>
            <person name="Pangilinan J."/>
            <person name="Riley R."/>
            <person name="Labutti K."/>
            <person name="Andreopoulos B."/>
            <person name="Lipzen A."/>
            <person name="Chen C."/>
            <person name="Yanf M."/>
            <person name="Daum C."/>
            <person name="Ng V."/>
            <person name="Clum A."/>
            <person name="Steindorff A."/>
            <person name="Ohm R."/>
            <person name="Martin F."/>
            <person name="Silar P."/>
            <person name="Natvig D."/>
            <person name="Lalanne C."/>
            <person name="Gautier V."/>
            <person name="Ament-Velasquez S.L."/>
            <person name="Kruys A."/>
            <person name="Hutchinson M.I."/>
            <person name="Powell A.J."/>
            <person name="Barry K."/>
            <person name="Miller A.N."/>
            <person name="Grigoriev I.V."/>
            <person name="Debuchy R."/>
            <person name="Gladieux P."/>
            <person name="Thoren M.H."/>
            <person name="Johannesson H."/>
        </authorList>
    </citation>
    <scope>NUCLEOTIDE SEQUENCE</scope>
    <source>
        <strain evidence="7">CBS 314.62</strain>
    </source>
</reference>
<evidence type="ECO:0000256" key="6">
    <source>
        <dbReference type="SAM" id="MobiDB-lite"/>
    </source>
</evidence>
<evidence type="ECO:0000256" key="2">
    <source>
        <dbReference type="ARBA" id="ARBA00022801"/>
    </source>
</evidence>
<dbReference type="EC" id="3.1.4.-" evidence="5"/>
<dbReference type="Pfam" id="PF09749">
    <property type="entry name" value="HVSL"/>
    <property type="match status" value="1"/>
</dbReference>
<dbReference type="PANTHER" id="PTHR13522">
    <property type="entry name" value="U6 SNRNA PHOSPHODIESTERASE 1"/>
    <property type="match status" value="1"/>
</dbReference>
<dbReference type="InterPro" id="IPR027521">
    <property type="entry name" value="Usb1"/>
</dbReference>
<accession>A0AAE0XKV8</accession>
<dbReference type="GO" id="GO:0016829">
    <property type="term" value="F:lyase activity"/>
    <property type="evidence" value="ECO:0007669"/>
    <property type="project" value="UniProtKB-KW"/>
</dbReference>
<evidence type="ECO:0000313" key="7">
    <source>
        <dbReference type="EMBL" id="KAK3694852.1"/>
    </source>
</evidence>
<feature type="compositionally biased region" description="Pro residues" evidence="6">
    <location>
        <begin position="13"/>
        <end position="42"/>
    </location>
</feature>
<feature type="active site" description="Proton donor/acceptor" evidence="5">
    <location>
        <position position="266"/>
    </location>
</feature>
<dbReference type="GO" id="GO:1990838">
    <property type="term" value="F:poly(U)-specific exoribonuclease activity, producing 3' uridine cyclic phosphate ends"/>
    <property type="evidence" value="ECO:0007669"/>
    <property type="project" value="UniProtKB-UniRule"/>
</dbReference>
<evidence type="ECO:0000313" key="8">
    <source>
        <dbReference type="Proteomes" id="UP001270362"/>
    </source>
</evidence>
<keyword evidence="8" id="KW-1185">Reference proteome</keyword>
<dbReference type="EMBL" id="JAULSO010000001">
    <property type="protein sequence ID" value="KAK3694852.1"/>
    <property type="molecule type" value="Genomic_DNA"/>
</dbReference>
<reference evidence="7" key="1">
    <citation type="journal article" date="2023" name="Mol. Phylogenet. Evol.">
        <title>Genome-scale phylogeny and comparative genomics of the fungal order Sordariales.</title>
        <authorList>
            <person name="Hensen N."/>
            <person name="Bonometti L."/>
            <person name="Westerberg I."/>
            <person name="Brannstrom I.O."/>
            <person name="Guillou S."/>
            <person name="Cros-Aarteil S."/>
            <person name="Calhoun S."/>
            <person name="Haridas S."/>
            <person name="Kuo A."/>
            <person name="Mondo S."/>
            <person name="Pangilinan J."/>
            <person name="Riley R."/>
            <person name="LaButti K."/>
            <person name="Andreopoulos B."/>
            <person name="Lipzen A."/>
            <person name="Chen C."/>
            <person name="Yan M."/>
            <person name="Daum C."/>
            <person name="Ng V."/>
            <person name="Clum A."/>
            <person name="Steindorff A."/>
            <person name="Ohm R.A."/>
            <person name="Martin F."/>
            <person name="Silar P."/>
            <person name="Natvig D.O."/>
            <person name="Lalanne C."/>
            <person name="Gautier V."/>
            <person name="Ament-Velasquez S.L."/>
            <person name="Kruys A."/>
            <person name="Hutchinson M.I."/>
            <person name="Powell A.J."/>
            <person name="Barry K."/>
            <person name="Miller A.N."/>
            <person name="Grigoriev I.V."/>
            <person name="Debuchy R."/>
            <person name="Gladieux P."/>
            <person name="Hiltunen Thoren M."/>
            <person name="Johannesson H."/>
        </authorList>
    </citation>
    <scope>NUCLEOTIDE SEQUENCE</scope>
    <source>
        <strain evidence="7">CBS 314.62</strain>
    </source>
</reference>
<protein>
    <recommendedName>
        <fullName evidence="5">U6 snRNA phosphodiesterase</fullName>
        <ecNumber evidence="5">3.1.4.-</ecNumber>
    </recommendedName>
</protein>
<feature type="active site" description="Proton donor/acceptor" evidence="5">
    <location>
        <position position="134"/>
    </location>
</feature>
<dbReference type="PANTHER" id="PTHR13522:SF3">
    <property type="entry name" value="U6 SNRNA PHOSPHODIESTERASE 1"/>
    <property type="match status" value="1"/>
</dbReference>
<dbReference type="Proteomes" id="UP001270362">
    <property type="component" value="Unassembled WGS sequence"/>
</dbReference>